<evidence type="ECO:0000259" key="1">
    <source>
        <dbReference type="Pfam" id="PF02627"/>
    </source>
</evidence>
<evidence type="ECO:0000313" key="2">
    <source>
        <dbReference type="EMBL" id="PWE14841.1"/>
    </source>
</evidence>
<evidence type="ECO:0000313" key="3">
    <source>
        <dbReference type="Proteomes" id="UP000245216"/>
    </source>
</evidence>
<dbReference type="RefSeq" id="WP_045930795.1">
    <property type="nucleotide sequence ID" value="NZ_CAXOJJ010000008.1"/>
</dbReference>
<sequence length="180" mass="18816">MSRLTLPEVAQAPAASQPALQEIQKAFGGSVPAMFRMVSNSPAALRSMWGSFGAFAGGQLGAKLGEQLAVAIADRNRCEYCLAAHNVLGANAGLSPETLAQAQRGQSDDPRTAAALKFVLKLVDQRGQVSAADVQAVRDAGFSEGEVVELVGVTALNLFTNYINNALEVPVDFKAVELTA</sequence>
<gene>
    <name evidence="2" type="ORF">DF183_09090</name>
</gene>
<dbReference type="Gene3D" id="1.20.1290.10">
    <property type="entry name" value="AhpD-like"/>
    <property type="match status" value="1"/>
</dbReference>
<dbReference type="Proteomes" id="UP000245216">
    <property type="component" value="Unassembled WGS sequence"/>
</dbReference>
<reference evidence="2 3" key="2">
    <citation type="submission" date="2018-05" db="EMBL/GenBank/DDBJ databases">
        <authorList>
            <person name="Lanie J.A."/>
            <person name="Ng W.-L."/>
            <person name="Kazmierczak K.M."/>
            <person name="Andrzejewski T.M."/>
            <person name="Davidsen T.M."/>
            <person name="Wayne K.J."/>
            <person name="Tettelin H."/>
            <person name="Glass J.I."/>
            <person name="Rusch D."/>
            <person name="Podicherti R."/>
            <person name="Tsui H.-C.T."/>
            <person name="Winkler M.E."/>
        </authorList>
    </citation>
    <scope>NUCLEOTIDE SEQUENCE [LARGE SCALE GENOMIC DNA]</scope>
    <source>
        <strain evidence="2 3">YBY</strain>
    </source>
</reference>
<reference evidence="2 3" key="1">
    <citation type="submission" date="2018-05" db="EMBL/GenBank/DDBJ databases">
        <title>Genome Sequence of an Efficient Indole-Degrading Bacterium, Alcaligenes sp.YBY.</title>
        <authorList>
            <person name="Yang B."/>
        </authorList>
    </citation>
    <scope>NUCLEOTIDE SEQUENCE [LARGE SCALE GENOMIC DNA]</scope>
    <source>
        <strain evidence="2 3">YBY</strain>
    </source>
</reference>
<dbReference type="AlphaFoldDB" id="A0A2U2BLE5"/>
<dbReference type="InterPro" id="IPR004675">
    <property type="entry name" value="AhpD_core"/>
</dbReference>
<dbReference type="InterPro" id="IPR003779">
    <property type="entry name" value="CMD-like"/>
</dbReference>
<organism evidence="2 3">
    <name type="scientific">Alcaligenes faecalis</name>
    <dbReference type="NCBI Taxonomy" id="511"/>
    <lineage>
        <taxon>Bacteria</taxon>
        <taxon>Pseudomonadati</taxon>
        <taxon>Pseudomonadota</taxon>
        <taxon>Betaproteobacteria</taxon>
        <taxon>Burkholderiales</taxon>
        <taxon>Alcaligenaceae</taxon>
        <taxon>Alcaligenes</taxon>
    </lineage>
</organism>
<protein>
    <submittedName>
        <fullName evidence="2">Carboxymuconolactone decarboxylase</fullName>
    </submittedName>
</protein>
<accession>A0A2U2BLE5</accession>
<feature type="domain" description="Carboxymuconolactone decarboxylase-like" evidence="1">
    <location>
        <begin position="52"/>
        <end position="116"/>
    </location>
</feature>
<dbReference type="PANTHER" id="PTHR35446:SF3">
    <property type="entry name" value="CMD DOMAIN-CONTAINING PROTEIN"/>
    <property type="match status" value="1"/>
</dbReference>
<dbReference type="Pfam" id="PF02627">
    <property type="entry name" value="CMD"/>
    <property type="match status" value="1"/>
</dbReference>
<dbReference type="STRING" id="511.UZ73_08115"/>
<dbReference type="PANTHER" id="PTHR35446">
    <property type="entry name" value="SI:CH211-175M2.5"/>
    <property type="match status" value="1"/>
</dbReference>
<dbReference type="InterPro" id="IPR029032">
    <property type="entry name" value="AhpD-like"/>
</dbReference>
<dbReference type="EMBL" id="QEXO01000002">
    <property type="protein sequence ID" value="PWE14841.1"/>
    <property type="molecule type" value="Genomic_DNA"/>
</dbReference>
<dbReference type="SUPFAM" id="SSF69118">
    <property type="entry name" value="AhpD-like"/>
    <property type="match status" value="1"/>
</dbReference>
<comment type="caution">
    <text evidence="2">The sequence shown here is derived from an EMBL/GenBank/DDBJ whole genome shotgun (WGS) entry which is preliminary data.</text>
</comment>
<proteinExistence type="predicted"/>
<name>A0A2U2BLE5_ALCFA</name>
<dbReference type="GO" id="GO:0051920">
    <property type="term" value="F:peroxiredoxin activity"/>
    <property type="evidence" value="ECO:0007669"/>
    <property type="project" value="InterPro"/>
</dbReference>
<dbReference type="KEGG" id="afa:UZ73_08115"/>
<dbReference type="NCBIfam" id="TIGR00778">
    <property type="entry name" value="ahpD_dom"/>
    <property type="match status" value="1"/>
</dbReference>
<dbReference type="GeneID" id="29371407"/>